<dbReference type="PANTHER" id="PTHR11006:SF4">
    <property type="entry name" value="PROTEIN ARGININE N-METHYLTRANSFERASE 7"/>
    <property type="match status" value="1"/>
</dbReference>
<dbReference type="GO" id="GO:0042054">
    <property type="term" value="F:histone methyltransferase activity"/>
    <property type="evidence" value="ECO:0007669"/>
    <property type="project" value="TreeGrafter"/>
</dbReference>
<dbReference type="EMBL" id="CZQE01000157">
    <property type="protein sequence ID" value="CUS44510.1"/>
    <property type="molecule type" value="Genomic_DNA"/>
</dbReference>
<dbReference type="Gene3D" id="2.70.160.11">
    <property type="entry name" value="Hnrnp arginine n-methyltransferase1"/>
    <property type="match status" value="1"/>
</dbReference>
<proteinExistence type="predicted"/>
<organism evidence="1">
    <name type="scientific">hydrothermal vent metagenome</name>
    <dbReference type="NCBI Taxonomy" id="652676"/>
    <lineage>
        <taxon>unclassified sequences</taxon>
        <taxon>metagenomes</taxon>
        <taxon>ecological metagenomes</taxon>
    </lineage>
</organism>
<dbReference type="SUPFAM" id="SSF53335">
    <property type="entry name" value="S-adenosyl-L-methionine-dependent methyltransferases"/>
    <property type="match status" value="1"/>
</dbReference>
<gene>
    <name evidence="1" type="ORF">MGWOODY_Smn3616</name>
</gene>
<protein>
    <submittedName>
        <fullName evidence="1">TPR domain protein</fullName>
    </submittedName>
</protein>
<dbReference type="PANTHER" id="PTHR11006">
    <property type="entry name" value="PROTEIN ARGININE N-METHYLTRANSFERASE"/>
    <property type="match status" value="1"/>
</dbReference>
<reference evidence="1" key="1">
    <citation type="submission" date="2015-10" db="EMBL/GenBank/DDBJ databases">
        <authorList>
            <person name="Gilbert D.G."/>
        </authorList>
    </citation>
    <scope>NUCLEOTIDE SEQUENCE</scope>
</reference>
<dbReference type="Gene3D" id="3.40.50.150">
    <property type="entry name" value="Vaccinia Virus protein VP39"/>
    <property type="match status" value="1"/>
</dbReference>
<dbReference type="InterPro" id="IPR025799">
    <property type="entry name" value="Arg_MeTrfase"/>
</dbReference>
<sequence length="357" mass="38470">MERSGFDERVAAAKGDAQKLAALAVTASRIGLKPRAYPLAREAQILAPHDADVASMTSELIAGDVPGWHFYMVLDEARNRAFEAAIKRSVGPDSHVLDIGSGTGLLAMMAARAGAGSVVSCEMNPAIADVATEIVALNGFADRVRVIAAKSASLDAETDLGGRVNLIVSEIVSNNLLAEDVLPTMADAVSRLLAPGGRMIPESGQIVVSLADWDGHGRDGMEDVAGFDMRPFNRLEQRPLRLKVGDRGIELRGEPVDLFDFDFTSGGPWPDQQHSVELIADGNYINGVIQWIRLKVDAHSTYENRPKPETMSNWAALFVPFGREIVPPEGTVIRVYGAHDGHAVRIWVDEQMIGADL</sequence>
<evidence type="ECO:0000313" key="1">
    <source>
        <dbReference type="EMBL" id="CUS44510.1"/>
    </source>
</evidence>
<accession>A0A160THT8</accession>
<dbReference type="CDD" id="cd02440">
    <property type="entry name" value="AdoMet_MTases"/>
    <property type="match status" value="1"/>
</dbReference>
<dbReference type="Pfam" id="PF06325">
    <property type="entry name" value="PrmA"/>
    <property type="match status" value="1"/>
</dbReference>
<dbReference type="PROSITE" id="PS51678">
    <property type="entry name" value="SAM_MT_PRMT"/>
    <property type="match status" value="1"/>
</dbReference>
<dbReference type="AlphaFoldDB" id="A0A160THT8"/>
<dbReference type="GO" id="GO:0016274">
    <property type="term" value="F:protein-arginine N-methyltransferase activity"/>
    <property type="evidence" value="ECO:0007669"/>
    <property type="project" value="InterPro"/>
</dbReference>
<dbReference type="InterPro" id="IPR029063">
    <property type="entry name" value="SAM-dependent_MTases_sf"/>
</dbReference>
<name>A0A160THT8_9ZZZZ</name>